<evidence type="ECO:0000313" key="2">
    <source>
        <dbReference type="EMBL" id="JAG31209.1"/>
    </source>
</evidence>
<gene>
    <name evidence="2" type="ORF">CM83_24650</name>
</gene>
<reference evidence="2" key="2">
    <citation type="submission" date="2014-07" db="EMBL/GenBank/DDBJ databases">
        <authorList>
            <person name="Hull J."/>
        </authorList>
    </citation>
    <scope>NUCLEOTIDE SEQUENCE</scope>
</reference>
<evidence type="ECO:0008006" key="3">
    <source>
        <dbReference type="Google" id="ProtNLM"/>
    </source>
</evidence>
<proteinExistence type="predicted"/>
<feature type="region of interest" description="Disordered" evidence="1">
    <location>
        <begin position="1"/>
        <end position="52"/>
    </location>
</feature>
<feature type="compositionally biased region" description="Basic and acidic residues" evidence="1">
    <location>
        <begin position="19"/>
        <end position="28"/>
    </location>
</feature>
<accession>A0A0A9YG92</accession>
<protein>
    <recommendedName>
        <fullName evidence="3">Retrotransposon gag domain-containing protein</fullName>
    </recommendedName>
</protein>
<feature type="region of interest" description="Disordered" evidence="1">
    <location>
        <begin position="74"/>
        <end position="143"/>
    </location>
</feature>
<evidence type="ECO:0000256" key="1">
    <source>
        <dbReference type="SAM" id="MobiDB-lite"/>
    </source>
</evidence>
<feature type="compositionally biased region" description="Basic and acidic residues" evidence="1">
    <location>
        <begin position="122"/>
        <end position="140"/>
    </location>
</feature>
<sequence length="353" mass="41048">MSRDLLTGDELTQLADIGAPEHQRRDSGISEVSAPSRSPFNSSLPTVQENEPGVDLAVQLDAFYRRIESLVERNRPNNSRNMQSVDERSNFNDHTRPEDHDLDRNPQNVQSLGGQSHQNQRRRFEGQQGHHGESEFDGHNHNVYQGNARPGISNNITQNYPNANPFDNNQLLFQALAGRSFHNYITLPTFSEARDEHPMLFLRRLDDYFDSFPYFPAHDKLRAIDSALKGRAGRWFRSRRFDFGSYADFRVAFRSEFWGTQDQSDLLADLYGGRYRSGSMEQYARDWVHALKFLDHPIPESTQVDIIIRHFALHVQHDLFLCEVTTFETLFRKLRIMERLHDHRRSRYSPGEA</sequence>
<feature type="compositionally biased region" description="Basic and acidic residues" evidence="1">
    <location>
        <begin position="85"/>
        <end position="104"/>
    </location>
</feature>
<organism evidence="2">
    <name type="scientific">Lygus hesperus</name>
    <name type="common">Western plant bug</name>
    <dbReference type="NCBI Taxonomy" id="30085"/>
    <lineage>
        <taxon>Eukaryota</taxon>
        <taxon>Metazoa</taxon>
        <taxon>Ecdysozoa</taxon>
        <taxon>Arthropoda</taxon>
        <taxon>Hexapoda</taxon>
        <taxon>Insecta</taxon>
        <taxon>Pterygota</taxon>
        <taxon>Neoptera</taxon>
        <taxon>Paraneoptera</taxon>
        <taxon>Hemiptera</taxon>
        <taxon>Heteroptera</taxon>
        <taxon>Panheteroptera</taxon>
        <taxon>Cimicomorpha</taxon>
        <taxon>Miridae</taxon>
        <taxon>Mirini</taxon>
        <taxon>Lygus</taxon>
    </lineage>
</organism>
<name>A0A0A9YG92_LYGHE</name>
<feature type="compositionally biased region" description="Polar residues" evidence="1">
    <location>
        <begin position="33"/>
        <end position="49"/>
    </location>
</feature>
<reference evidence="2" key="1">
    <citation type="journal article" date="2014" name="PLoS ONE">
        <title>Transcriptome-Based Identification of ABC Transporters in the Western Tarnished Plant Bug Lygus hesperus.</title>
        <authorList>
            <person name="Hull J.J."/>
            <person name="Chaney K."/>
            <person name="Geib S.M."/>
            <person name="Fabrick J.A."/>
            <person name="Brent C.S."/>
            <person name="Walsh D."/>
            <person name="Lavine L.C."/>
        </authorList>
    </citation>
    <scope>NUCLEOTIDE SEQUENCE</scope>
</reference>
<feature type="compositionally biased region" description="Polar residues" evidence="1">
    <location>
        <begin position="105"/>
        <end position="118"/>
    </location>
</feature>
<feature type="non-terminal residue" evidence="2">
    <location>
        <position position="353"/>
    </location>
</feature>
<dbReference type="AlphaFoldDB" id="A0A0A9YG92"/>
<dbReference type="EMBL" id="GBHO01012395">
    <property type="protein sequence ID" value="JAG31209.1"/>
    <property type="molecule type" value="Transcribed_RNA"/>
</dbReference>